<dbReference type="EMBL" id="LT607409">
    <property type="protein sequence ID" value="SCF17952.1"/>
    <property type="molecule type" value="Genomic_DNA"/>
</dbReference>
<protein>
    <submittedName>
        <fullName evidence="1">Uncharacterized protein</fullName>
    </submittedName>
</protein>
<evidence type="ECO:0000313" key="2">
    <source>
        <dbReference type="Proteomes" id="UP000198224"/>
    </source>
</evidence>
<accession>A0A1C4YB21</accession>
<reference evidence="2" key="1">
    <citation type="submission" date="2016-06" db="EMBL/GenBank/DDBJ databases">
        <authorList>
            <person name="Varghese N."/>
            <person name="Submissions Spin"/>
        </authorList>
    </citation>
    <scope>NUCLEOTIDE SEQUENCE [LARGE SCALE GENOMIC DNA]</scope>
    <source>
        <strain evidence="2">DSM 45160</strain>
    </source>
</reference>
<organism evidence="1 2">
    <name type="scientific">Micromonospora chokoriensis</name>
    <dbReference type="NCBI Taxonomy" id="356851"/>
    <lineage>
        <taxon>Bacteria</taxon>
        <taxon>Bacillati</taxon>
        <taxon>Actinomycetota</taxon>
        <taxon>Actinomycetes</taxon>
        <taxon>Micromonosporales</taxon>
        <taxon>Micromonosporaceae</taxon>
        <taxon>Micromonospora</taxon>
    </lineage>
</organism>
<gene>
    <name evidence="1" type="ORF">GA0070612_4503</name>
</gene>
<keyword evidence="2" id="KW-1185">Reference proteome</keyword>
<dbReference type="AlphaFoldDB" id="A0A1C4YB21"/>
<evidence type="ECO:0000313" key="1">
    <source>
        <dbReference type="EMBL" id="SCF17952.1"/>
    </source>
</evidence>
<name>A0A1C4YB21_9ACTN</name>
<dbReference type="Proteomes" id="UP000198224">
    <property type="component" value="Chromosome I"/>
</dbReference>
<proteinExistence type="predicted"/>
<sequence>MMAAVSQTVGWDHMIESARVSFMFGQGDDPETADNIDAHVHLADGTHRYATFMTTVEIGRLLRRWAETGEAGGGQYFWCSDLVIIPRPGVEAMVAALEEMIRTGDIDVMLSKVEDRSS</sequence>